<dbReference type="GO" id="GO:0046872">
    <property type="term" value="F:metal ion binding"/>
    <property type="evidence" value="ECO:0007669"/>
    <property type="project" value="UniProtKB-KW"/>
</dbReference>
<dbReference type="GO" id="GO:0005576">
    <property type="term" value="C:extracellular region"/>
    <property type="evidence" value="ECO:0007669"/>
    <property type="project" value="UniProtKB-SubCell"/>
</dbReference>
<dbReference type="EMBL" id="AZBU02000002">
    <property type="protein sequence ID" value="TKR92978.1"/>
    <property type="molecule type" value="Genomic_DNA"/>
</dbReference>
<evidence type="ECO:0000256" key="11">
    <source>
        <dbReference type="ARBA" id="ARBA00023239"/>
    </source>
</evidence>
<dbReference type="Gene3D" id="2.120.10.30">
    <property type="entry name" value="TolB, C-terminal domain"/>
    <property type="match status" value="1"/>
</dbReference>
<evidence type="ECO:0000256" key="5">
    <source>
        <dbReference type="ARBA" id="ARBA00022723"/>
    </source>
</evidence>
<sequence>MPRFGISFLVLGFAGLLNASLLDYNYEPSFDEEQPPFIDQVVPANDDQEAYIVPVSEPLGQVAGIALDAQNHILAFHRADRVWEETTFDTNARLNKSLGAIANETIFVIDPESGKVVERHGAKQFYIPHGITVDAQGNIYVTDVGLHQVIRMDKNFKPTLTLGHRLEPGEDETHFCQPTDVAVASNGDFFVADGYCNSRVMKFDKDGKLLAVFGQAPTEFPAVEGEFLVPHSLSLIEDMNLICVADRENERIQCFSAGLTEGIRSIPTGIFITGAEDIGRVYAIREKEHYLIGITDSEADAPMESQLFVMDMNTGKANVFLKGVENAHSLAIGNDGSVYIAQLGPNQILKVVLGGGEEQ</sequence>
<organism evidence="17 18">
    <name type="scientific">Steinernema carpocapsae</name>
    <name type="common">Entomopathogenic nematode</name>
    <dbReference type="NCBI Taxonomy" id="34508"/>
    <lineage>
        <taxon>Eukaryota</taxon>
        <taxon>Metazoa</taxon>
        <taxon>Ecdysozoa</taxon>
        <taxon>Nematoda</taxon>
        <taxon>Chromadorea</taxon>
        <taxon>Rhabditida</taxon>
        <taxon>Tylenchina</taxon>
        <taxon>Panagrolaimomorpha</taxon>
        <taxon>Strongyloidoidea</taxon>
        <taxon>Steinernematidae</taxon>
        <taxon>Steinernema</taxon>
    </lineage>
</organism>
<comment type="subcellular location">
    <subcellularLocation>
        <location evidence="2">Secreted</location>
    </subcellularLocation>
</comment>
<keyword evidence="6 16" id="KW-0732">Signal</keyword>
<feature type="binding site" evidence="13">
    <location>
        <position position="328"/>
    </location>
    <ligand>
        <name>Zn(2+)</name>
        <dbReference type="ChEBI" id="CHEBI:29105"/>
        <note>catalytic</note>
    </ligand>
</feature>
<feature type="binding site" evidence="12">
    <location>
        <position position="247"/>
    </location>
    <ligand>
        <name>a protein</name>
        <dbReference type="ChEBI" id="CHEBI:16541"/>
    </ligand>
    <ligandPart>
        <name>C-terminal Xaa-(2S)-2-hydroxyglycine residue</name>
        <dbReference type="ChEBI" id="CHEBI:142768"/>
    </ligandPart>
</feature>
<evidence type="ECO:0000256" key="9">
    <source>
        <dbReference type="ARBA" id="ARBA00023157"/>
    </source>
</evidence>
<feature type="disulfide bond" evidence="14">
    <location>
        <begin position="176"/>
        <end position="196"/>
    </location>
</feature>
<evidence type="ECO:0000256" key="13">
    <source>
        <dbReference type="PIRSR" id="PIRSR600720-2"/>
    </source>
</evidence>
<dbReference type="PRINTS" id="PR00790">
    <property type="entry name" value="PAMONOXGNASE"/>
</dbReference>
<dbReference type="CDD" id="cd14958">
    <property type="entry name" value="NHL_PAL_like"/>
    <property type="match status" value="1"/>
</dbReference>
<dbReference type="InterPro" id="IPR000720">
    <property type="entry name" value="PHM/PAL"/>
</dbReference>
<evidence type="ECO:0000256" key="14">
    <source>
        <dbReference type="PIRSR" id="PIRSR600720-3"/>
    </source>
</evidence>
<keyword evidence="5 13" id="KW-0479">Metal-binding</keyword>
<feature type="repeat" description="NHL" evidence="15">
    <location>
        <begin position="214"/>
        <end position="258"/>
    </location>
</feature>
<feature type="binding site" evidence="13">
    <location>
        <position position="231"/>
    </location>
    <ligand>
        <name>Zn(2+)</name>
        <dbReference type="ChEBI" id="CHEBI:29105"/>
        <note>catalytic</note>
    </ligand>
</feature>
<keyword evidence="9 14" id="KW-1015">Disulfide bond</keyword>
<evidence type="ECO:0000313" key="18">
    <source>
        <dbReference type="Proteomes" id="UP000298663"/>
    </source>
</evidence>
<evidence type="ECO:0000256" key="8">
    <source>
        <dbReference type="ARBA" id="ARBA00022833"/>
    </source>
</evidence>
<protein>
    <recommendedName>
        <fullName evidence="3">peptidylamidoglycolate lyase</fullName>
        <ecNumber evidence="3">4.3.2.5</ecNumber>
    </recommendedName>
</protein>
<dbReference type="PANTHER" id="PTHR10680:SF36">
    <property type="entry name" value="PEPTIDYL-ALPHA-HYDROXYGLYCINE ALPHA-AMIDATING LYASE 1"/>
    <property type="match status" value="1"/>
</dbReference>
<dbReference type="PROSITE" id="PS51125">
    <property type="entry name" value="NHL"/>
    <property type="match status" value="3"/>
</dbReference>
<feature type="binding site" evidence="12">
    <location>
        <position position="78"/>
    </location>
    <ligand>
        <name>a protein</name>
        <dbReference type="ChEBI" id="CHEBI:16541"/>
    </ligand>
    <ligandPart>
        <name>C-terminal Xaa-(2S)-2-hydroxyglycine residue</name>
        <dbReference type="ChEBI" id="CHEBI:142768"/>
    </ligandPart>
</feature>
<dbReference type="OrthoDB" id="10018185at2759"/>
<dbReference type="GO" id="GO:0016020">
    <property type="term" value="C:membrane"/>
    <property type="evidence" value="ECO:0007669"/>
    <property type="project" value="InterPro"/>
</dbReference>
<accession>A0A4U5P9M4</accession>
<feature type="binding site" evidence="13">
    <location>
        <position position="129"/>
    </location>
    <ligand>
        <name>Zn(2+)</name>
        <dbReference type="ChEBI" id="CHEBI:29105"/>
        <note>catalytic</note>
    </ligand>
</feature>
<keyword evidence="7" id="KW-0677">Repeat</keyword>
<reference evidence="17 18" key="2">
    <citation type="journal article" date="2019" name="G3 (Bethesda)">
        <title>Hybrid Assembly of the Genome of the Entomopathogenic Nematode Steinernema carpocapsae Identifies the X-Chromosome.</title>
        <authorList>
            <person name="Serra L."/>
            <person name="Macchietto M."/>
            <person name="Macias-Munoz A."/>
            <person name="McGill C.J."/>
            <person name="Rodriguez I.M."/>
            <person name="Rodriguez B."/>
            <person name="Murad R."/>
            <person name="Mortazavi A."/>
        </authorList>
    </citation>
    <scope>NUCLEOTIDE SEQUENCE [LARGE SCALE GENOMIC DNA]</scope>
    <source>
        <strain evidence="17 18">ALL</strain>
    </source>
</reference>
<proteinExistence type="predicted"/>
<keyword evidence="8 13" id="KW-0862">Zinc</keyword>
<evidence type="ECO:0000256" key="2">
    <source>
        <dbReference type="ARBA" id="ARBA00004613"/>
    </source>
</evidence>
<evidence type="ECO:0000256" key="3">
    <source>
        <dbReference type="ARBA" id="ARBA00012343"/>
    </source>
</evidence>
<feature type="disulfide bond" evidence="14">
    <location>
        <begin position="243"/>
        <end position="254"/>
    </location>
</feature>
<feature type="repeat" description="NHL" evidence="15">
    <location>
        <begin position="114"/>
        <end position="155"/>
    </location>
</feature>
<comment type="caution">
    <text evidence="17">The sequence shown here is derived from an EMBL/GenBank/DDBJ whole genome shotgun (WGS) entry which is preliminary data.</text>
</comment>
<evidence type="ECO:0000256" key="16">
    <source>
        <dbReference type="SAM" id="SignalP"/>
    </source>
</evidence>
<dbReference type="EC" id="4.3.2.5" evidence="3"/>
<dbReference type="InterPro" id="IPR011042">
    <property type="entry name" value="6-blade_b-propeller_TolB-like"/>
</dbReference>
<dbReference type="FunFam" id="2.120.10.30:FF:000083">
    <property type="entry name" value="Peptidyl-glycine alpha-amidating monooxygenase B"/>
    <property type="match status" value="1"/>
</dbReference>
<dbReference type="GO" id="GO:0006518">
    <property type="term" value="P:peptide metabolic process"/>
    <property type="evidence" value="ECO:0007669"/>
    <property type="project" value="InterPro"/>
</dbReference>
<dbReference type="GO" id="GO:0004598">
    <property type="term" value="F:peptidylamidoglycolate lyase activity"/>
    <property type="evidence" value="ECO:0007669"/>
    <property type="project" value="UniProtKB-EC"/>
</dbReference>
<name>A0A4U5P9M4_STECR</name>
<evidence type="ECO:0000256" key="10">
    <source>
        <dbReference type="ARBA" id="ARBA00023180"/>
    </source>
</evidence>
<feature type="chain" id="PRO_5020746677" description="peptidylamidoglycolate lyase" evidence="16">
    <location>
        <begin position="20"/>
        <end position="359"/>
    </location>
</feature>
<keyword evidence="4" id="KW-0964">Secreted</keyword>
<dbReference type="InterPro" id="IPR001258">
    <property type="entry name" value="NHL_repeat"/>
</dbReference>
<evidence type="ECO:0000256" key="6">
    <source>
        <dbReference type="ARBA" id="ARBA00022729"/>
    </source>
</evidence>
<evidence type="ECO:0000256" key="7">
    <source>
        <dbReference type="ARBA" id="ARBA00022737"/>
    </source>
</evidence>
<evidence type="ECO:0000256" key="15">
    <source>
        <dbReference type="PROSITE-ProRule" id="PRU00504"/>
    </source>
</evidence>
<dbReference type="Proteomes" id="UP000298663">
    <property type="component" value="Unassembled WGS sequence"/>
</dbReference>
<comment type="catalytic activity">
    <reaction evidence="1">
        <text>a [peptide]-C-terminal (2S)-2-hydroxyglycine = a [peptide]-C-terminal amide + glyoxylate</text>
        <dbReference type="Rhea" id="RHEA:20924"/>
        <dbReference type="Rhea" id="RHEA-COMP:13485"/>
        <dbReference type="Rhea" id="RHEA-COMP:15321"/>
        <dbReference type="ChEBI" id="CHEBI:36655"/>
        <dbReference type="ChEBI" id="CHEBI:137001"/>
        <dbReference type="ChEBI" id="CHEBI:142768"/>
        <dbReference type="EC" id="4.3.2.5"/>
    </reaction>
</comment>
<dbReference type="STRING" id="34508.A0A4U5P9M4"/>
<dbReference type="PANTHER" id="PTHR10680">
    <property type="entry name" value="PEPTIDYL-GLYCINE ALPHA-AMIDATING MONOOXYGENASE"/>
    <property type="match status" value="1"/>
</dbReference>
<evidence type="ECO:0000313" key="17">
    <source>
        <dbReference type="EMBL" id="TKR92978.1"/>
    </source>
</evidence>
<keyword evidence="11" id="KW-0456">Lyase</keyword>
<evidence type="ECO:0000256" key="1">
    <source>
        <dbReference type="ARBA" id="ARBA00000686"/>
    </source>
</evidence>
<feature type="binding site" evidence="12">
    <location>
        <position position="195"/>
    </location>
    <ligand>
        <name>a protein</name>
        <dbReference type="ChEBI" id="CHEBI:16541"/>
    </ligand>
    <ligandPart>
        <name>C-terminal Xaa-(2S)-2-hydroxyglycine residue</name>
        <dbReference type="ChEBI" id="CHEBI:142768"/>
    </ligandPart>
</feature>
<feature type="repeat" description="NHL" evidence="15">
    <location>
        <begin position="167"/>
        <end position="206"/>
    </location>
</feature>
<keyword evidence="18" id="KW-1185">Reference proteome</keyword>
<dbReference type="AlphaFoldDB" id="A0A4U5P9M4"/>
<evidence type="ECO:0000256" key="4">
    <source>
        <dbReference type="ARBA" id="ARBA00022525"/>
    </source>
</evidence>
<comment type="cofactor">
    <cofactor evidence="13">
        <name>Zn(2+)</name>
        <dbReference type="ChEBI" id="CHEBI:29105"/>
    </cofactor>
    <text evidence="13">Binds one Zn(2+) ion per subunit.</text>
</comment>
<feature type="signal peptide" evidence="16">
    <location>
        <begin position="1"/>
        <end position="19"/>
    </location>
</feature>
<evidence type="ECO:0000256" key="12">
    <source>
        <dbReference type="PIRSR" id="PIRSR600720-1"/>
    </source>
</evidence>
<dbReference type="Pfam" id="PF01436">
    <property type="entry name" value="NHL"/>
    <property type="match status" value="3"/>
</dbReference>
<gene>
    <name evidence="17" type="ORF">L596_007520</name>
</gene>
<reference evidence="17 18" key="1">
    <citation type="journal article" date="2015" name="Genome Biol.">
        <title>Comparative genomics of Steinernema reveals deeply conserved gene regulatory networks.</title>
        <authorList>
            <person name="Dillman A.R."/>
            <person name="Macchietto M."/>
            <person name="Porter C.F."/>
            <person name="Rogers A."/>
            <person name="Williams B."/>
            <person name="Antoshechkin I."/>
            <person name="Lee M.M."/>
            <person name="Goodwin Z."/>
            <person name="Lu X."/>
            <person name="Lewis E.E."/>
            <person name="Goodrich-Blair H."/>
            <person name="Stock S.P."/>
            <person name="Adams B.J."/>
            <person name="Sternberg P.W."/>
            <person name="Mortazavi A."/>
        </authorList>
    </citation>
    <scope>NUCLEOTIDE SEQUENCE [LARGE SCALE GENOMIC DNA]</scope>
    <source>
        <strain evidence="17 18">ALL</strain>
    </source>
</reference>
<keyword evidence="10" id="KW-0325">Glycoprotein</keyword>
<dbReference type="SUPFAM" id="SSF101898">
    <property type="entry name" value="NHL repeat"/>
    <property type="match status" value="1"/>
</dbReference>